<dbReference type="PANTHER" id="PTHR43918:SF4">
    <property type="entry name" value="CARBOXYLIC ESTER HYDROLASE"/>
    <property type="match status" value="1"/>
</dbReference>
<keyword evidence="3 4" id="KW-0378">Hydrolase</keyword>
<proteinExistence type="inferred from homology"/>
<evidence type="ECO:0000256" key="3">
    <source>
        <dbReference type="ARBA" id="ARBA00022801"/>
    </source>
</evidence>
<dbReference type="PROSITE" id="PS00941">
    <property type="entry name" value="CARBOXYLESTERASE_B_2"/>
    <property type="match status" value="1"/>
</dbReference>
<dbReference type="EC" id="3.1.1.-" evidence="4"/>
<evidence type="ECO:0000256" key="1">
    <source>
        <dbReference type="ARBA" id="ARBA00005964"/>
    </source>
</evidence>
<dbReference type="PROSITE" id="PS00122">
    <property type="entry name" value="CARBOXYLESTERASE_B_1"/>
    <property type="match status" value="1"/>
</dbReference>
<dbReference type="GO" id="GO:0003990">
    <property type="term" value="F:acetylcholinesterase activity"/>
    <property type="evidence" value="ECO:0007669"/>
    <property type="project" value="TreeGrafter"/>
</dbReference>
<dbReference type="Pfam" id="PF00135">
    <property type="entry name" value="COesterase"/>
    <property type="match status" value="1"/>
</dbReference>
<name>A0A7I8VAK6_9ANNE</name>
<protein>
    <recommendedName>
        <fullName evidence="4">Carboxylic ester hydrolase</fullName>
        <ecNumber evidence="4">3.1.1.-</ecNumber>
    </recommendedName>
</protein>
<dbReference type="GO" id="GO:0006581">
    <property type="term" value="P:acetylcholine catabolic process"/>
    <property type="evidence" value="ECO:0007669"/>
    <property type="project" value="TreeGrafter"/>
</dbReference>
<evidence type="ECO:0000259" key="5">
    <source>
        <dbReference type="Pfam" id="PF00135"/>
    </source>
</evidence>
<comment type="similarity">
    <text evidence="1 4">Belongs to the type-B carboxylesterase/lipase family.</text>
</comment>
<dbReference type="GO" id="GO:0019695">
    <property type="term" value="P:choline metabolic process"/>
    <property type="evidence" value="ECO:0007669"/>
    <property type="project" value="TreeGrafter"/>
</dbReference>
<dbReference type="EMBL" id="CAJFCJ010000003">
    <property type="protein sequence ID" value="CAD5112904.1"/>
    <property type="molecule type" value="Genomic_DNA"/>
</dbReference>
<evidence type="ECO:0000256" key="2">
    <source>
        <dbReference type="ARBA" id="ARBA00022487"/>
    </source>
</evidence>
<comment type="caution">
    <text evidence="6">The sequence shown here is derived from an EMBL/GenBank/DDBJ whole genome shotgun (WGS) entry which is preliminary data.</text>
</comment>
<dbReference type="AlphaFoldDB" id="A0A7I8VAK6"/>
<dbReference type="SUPFAM" id="SSF53474">
    <property type="entry name" value="alpha/beta-Hydrolases"/>
    <property type="match status" value="1"/>
</dbReference>
<keyword evidence="2" id="KW-0719">Serine esterase</keyword>
<dbReference type="Proteomes" id="UP000549394">
    <property type="component" value="Unassembled WGS sequence"/>
</dbReference>
<dbReference type="InterPro" id="IPR050654">
    <property type="entry name" value="AChE-related_enzymes"/>
</dbReference>
<dbReference type="InterPro" id="IPR002018">
    <property type="entry name" value="CarbesteraseB"/>
</dbReference>
<dbReference type="Gene3D" id="3.40.50.1820">
    <property type="entry name" value="alpha/beta hydrolase"/>
    <property type="match status" value="1"/>
</dbReference>
<dbReference type="PANTHER" id="PTHR43918">
    <property type="entry name" value="ACETYLCHOLINESTERASE"/>
    <property type="match status" value="1"/>
</dbReference>
<evidence type="ECO:0000313" key="7">
    <source>
        <dbReference type="Proteomes" id="UP000549394"/>
    </source>
</evidence>
<dbReference type="InterPro" id="IPR029058">
    <property type="entry name" value="AB_hydrolase_fold"/>
</dbReference>
<evidence type="ECO:0000256" key="4">
    <source>
        <dbReference type="RuleBase" id="RU361235"/>
    </source>
</evidence>
<accession>A0A7I8VAK6</accession>
<dbReference type="InterPro" id="IPR019819">
    <property type="entry name" value="Carboxylesterase_B_CS"/>
</dbReference>
<sequence>MNPTVNLSASISLQGVRKFNEIFEKSVDGFLGIRYATAERFCRPKPFTLKGKHSVVTYGKVAPQRLADVAKLYFPLKIPGVESISEDCLYLNVWRPSDISHGEQLPVMVWFHGGSFTQGLSNIFVGDAICCVNRVLLVSCNYRLGFLGNACSHDGYLEGNYGFLDQLEALEWVKRHIESFGGDKNNVTIFGESAGGMSVSLHLVSELSKGLFHKAICQSGAAYGRHLIWNRSQASNLLLSKAKRIGYKGTRNGQELKEFLNSLSYNDIVNMLPGNSALNGIIDGRFLKAYPLDIINENPSNIPLMTGCTNDEGSLFIMPFLKNYVVEDERHYCSILDTIIRKMFFRGYSESVLNRLIDRIKEVYSKNEESYEKRLSRFYSDVVFVVPSYNLATRHQEHAIVYQYELHYRPSFSIFPPWTECIHGFDIPFVFGEPFLGRISYEWPKNEQNLSIEIMKAWGEFAKTGKLKEEKTFREGHIKVWNDGKTYTSVFQNDIINFWNNEAKEILRNDSRSKL</sequence>
<evidence type="ECO:0000313" key="6">
    <source>
        <dbReference type="EMBL" id="CAD5112904.1"/>
    </source>
</evidence>
<reference evidence="6 7" key="1">
    <citation type="submission" date="2020-08" db="EMBL/GenBank/DDBJ databases">
        <authorList>
            <person name="Hejnol A."/>
        </authorList>
    </citation>
    <scope>NUCLEOTIDE SEQUENCE [LARGE SCALE GENOMIC DNA]</scope>
</reference>
<dbReference type="GO" id="GO:0005886">
    <property type="term" value="C:plasma membrane"/>
    <property type="evidence" value="ECO:0007669"/>
    <property type="project" value="TreeGrafter"/>
</dbReference>
<feature type="domain" description="Carboxylesterase type B" evidence="5">
    <location>
        <begin position="12"/>
        <end position="469"/>
    </location>
</feature>
<dbReference type="OrthoDB" id="408631at2759"/>
<gene>
    <name evidence="6" type="ORF">DGYR_LOCUS1970</name>
</gene>
<dbReference type="InterPro" id="IPR019826">
    <property type="entry name" value="Carboxylesterase_B_AS"/>
</dbReference>
<keyword evidence="7" id="KW-1185">Reference proteome</keyword>
<dbReference type="GO" id="GO:0005615">
    <property type="term" value="C:extracellular space"/>
    <property type="evidence" value="ECO:0007669"/>
    <property type="project" value="TreeGrafter"/>
</dbReference>
<organism evidence="6 7">
    <name type="scientific">Dimorphilus gyrociliatus</name>
    <dbReference type="NCBI Taxonomy" id="2664684"/>
    <lineage>
        <taxon>Eukaryota</taxon>
        <taxon>Metazoa</taxon>
        <taxon>Spiralia</taxon>
        <taxon>Lophotrochozoa</taxon>
        <taxon>Annelida</taxon>
        <taxon>Polychaeta</taxon>
        <taxon>Polychaeta incertae sedis</taxon>
        <taxon>Dinophilidae</taxon>
        <taxon>Dimorphilus</taxon>
    </lineage>
</organism>